<sequence length="452" mass="50396">MHFFVVTYEFIFCPFSGNGILARSLVNSLVGLGHFVSVWCTKPASSSSTSSSSSFGGDDEDEVMMTIFPHHNGRLQIFTTTVEESKWRCLDENSAWETFVYSKSDEATQTGLRSLFEEHSQHNKMTTDSSPIIPVVIDWHGAHAYQSLPFPPHWKVIYMNFRVYAAGIQDETRHAWLNQMEQRALQTADQVVVLSQHDKELLENLLLEGSGKELQVFYPPLRKDIQELGTLSSSSSTPPLPLLPTSLPVGKRFVTCVVRLSPEKETLRFIPFLNSIRDLMESKGWIPMLVGSPSDKPYAQMVRDQLFHDFPQAMDLVDTFLSPHELCAIFQATAINFHPCSYDAYGMTIVEAAAMGVPSVIADNGQVGASHLIGKDAFVPMDMVVVATIALGGGEEENRDDINSHKSLQHLRTILQDDANLRDIGQRARERALAWNEEAYGSRLVALVSSDA</sequence>
<dbReference type="Gene3D" id="3.40.50.2000">
    <property type="entry name" value="Glycogen Phosphorylase B"/>
    <property type="match status" value="1"/>
</dbReference>
<reference evidence="3" key="1">
    <citation type="submission" date="2023-08" db="EMBL/GenBank/DDBJ databases">
        <authorList>
            <person name="Audoor S."/>
            <person name="Bilcke G."/>
        </authorList>
    </citation>
    <scope>NUCLEOTIDE SEQUENCE</scope>
</reference>
<evidence type="ECO:0000259" key="2">
    <source>
        <dbReference type="Pfam" id="PF00534"/>
    </source>
</evidence>
<feature type="domain" description="Glycosyl transferase family 1" evidence="2">
    <location>
        <begin position="248"/>
        <end position="365"/>
    </location>
</feature>
<dbReference type="GO" id="GO:0016757">
    <property type="term" value="F:glycosyltransferase activity"/>
    <property type="evidence" value="ECO:0007669"/>
    <property type="project" value="UniProtKB-KW"/>
</dbReference>
<organism evidence="3 4">
    <name type="scientific">Cylindrotheca closterium</name>
    <dbReference type="NCBI Taxonomy" id="2856"/>
    <lineage>
        <taxon>Eukaryota</taxon>
        <taxon>Sar</taxon>
        <taxon>Stramenopiles</taxon>
        <taxon>Ochrophyta</taxon>
        <taxon>Bacillariophyta</taxon>
        <taxon>Bacillariophyceae</taxon>
        <taxon>Bacillariophycidae</taxon>
        <taxon>Bacillariales</taxon>
        <taxon>Bacillariaceae</taxon>
        <taxon>Cylindrotheca</taxon>
    </lineage>
</organism>
<dbReference type="EMBL" id="CAKOGP040002058">
    <property type="protein sequence ID" value="CAJ1960384.1"/>
    <property type="molecule type" value="Genomic_DNA"/>
</dbReference>
<dbReference type="Pfam" id="PF00534">
    <property type="entry name" value="Glycos_transf_1"/>
    <property type="match status" value="1"/>
</dbReference>
<dbReference type="AlphaFoldDB" id="A0AAD2JL75"/>
<proteinExistence type="predicted"/>
<dbReference type="InterPro" id="IPR001296">
    <property type="entry name" value="Glyco_trans_1"/>
</dbReference>
<keyword evidence="1" id="KW-0808">Transferase</keyword>
<keyword evidence="4" id="KW-1185">Reference proteome</keyword>
<gene>
    <name evidence="3" type="ORF">CYCCA115_LOCUS18704</name>
</gene>
<evidence type="ECO:0000313" key="3">
    <source>
        <dbReference type="EMBL" id="CAJ1960384.1"/>
    </source>
</evidence>
<accession>A0AAD2JL75</accession>
<keyword evidence="1" id="KW-0328">Glycosyltransferase</keyword>
<dbReference type="SUPFAM" id="SSF53756">
    <property type="entry name" value="UDP-Glycosyltransferase/glycogen phosphorylase"/>
    <property type="match status" value="1"/>
</dbReference>
<evidence type="ECO:0000256" key="1">
    <source>
        <dbReference type="ARBA" id="ARBA00022676"/>
    </source>
</evidence>
<name>A0AAD2JL75_9STRA</name>
<evidence type="ECO:0000313" key="4">
    <source>
        <dbReference type="Proteomes" id="UP001295423"/>
    </source>
</evidence>
<comment type="caution">
    <text evidence="3">The sequence shown here is derived from an EMBL/GenBank/DDBJ whole genome shotgun (WGS) entry which is preliminary data.</text>
</comment>
<dbReference type="Proteomes" id="UP001295423">
    <property type="component" value="Unassembled WGS sequence"/>
</dbReference>
<protein>
    <recommendedName>
        <fullName evidence="2">Glycosyl transferase family 1 domain-containing protein</fullName>
    </recommendedName>
</protein>
<dbReference type="PANTHER" id="PTHR12526">
    <property type="entry name" value="GLYCOSYLTRANSFERASE"/>
    <property type="match status" value="1"/>
</dbReference>